<keyword evidence="1" id="KW-1133">Transmembrane helix</keyword>
<feature type="transmembrane region" description="Helical" evidence="1">
    <location>
        <begin position="60"/>
        <end position="82"/>
    </location>
</feature>
<feature type="transmembrane region" description="Helical" evidence="1">
    <location>
        <begin position="131"/>
        <end position="152"/>
    </location>
</feature>
<organism evidence="2 3">
    <name type="scientific">Roseimicrobium gellanilyticum</name>
    <dbReference type="NCBI Taxonomy" id="748857"/>
    <lineage>
        <taxon>Bacteria</taxon>
        <taxon>Pseudomonadati</taxon>
        <taxon>Verrucomicrobiota</taxon>
        <taxon>Verrucomicrobiia</taxon>
        <taxon>Verrucomicrobiales</taxon>
        <taxon>Verrucomicrobiaceae</taxon>
        <taxon>Roseimicrobium</taxon>
    </lineage>
</organism>
<sequence length="199" mass="22226">MEQRDFILEDFRHIAESYSRNETAGETRVNWLLGLTTAILTATIALLSAEKRPPFDVLRWTVFLPTLVANLTFGIVTLLRMLKRDKVTDSYIAGLNKYRDAFANEQNSPPQIRQVMDLLRDKATRSFGGGLTNMVMVINSLIFAAIWFVAVTDAPRSALLCERICSYAAAALGFGFAFGLQHLCVSCCGKPDQESREQP</sequence>
<gene>
    <name evidence="2" type="ORF">DES53_101533</name>
</gene>
<keyword evidence="1" id="KW-0472">Membrane</keyword>
<evidence type="ECO:0000313" key="3">
    <source>
        <dbReference type="Proteomes" id="UP000253426"/>
    </source>
</evidence>
<keyword evidence="1" id="KW-0812">Transmembrane</keyword>
<dbReference type="EMBL" id="QNRR01000001">
    <property type="protein sequence ID" value="RBP47734.1"/>
    <property type="molecule type" value="Genomic_DNA"/>
</dbReference>
<dbReference type="RefSeq" id="WP_113956650.1">
    <property type="nucleotide sequence ID" value="NZ_QNRR01000001.1"/>
</dbReference>
<dbReference type="Proteomes" id="UP000253426">
    <property type="component" value="Unassembled WGS sequence"/>
</dbReference>
<evidence type="ECO:0000313" key="2">
    <source>
        <dbReference type="EMBL" id="RBP47734.1"/>
    </source>
</evidence>
<evidence type="ECO:0000256" key="1">
    <source>
        <dbReference type="SAM" id="Phobius"/>
    </source>
</evidence>
<comment type="caution">
    <text evidence="2">The sequence shown here is derived from an EMBL/GenBank/DDBJ whole genome shotgun (WGS) entry which is preliminary data.</text>
</comment>
<name>A0A366HVX3_9BACT</name>
<feature type="transmembrane region" description="Helical" evidence="1">
    <location>
        <begin position="29"/>
        <end position="48"/>
    </location>
</feature>
<keyword evidence="3" id="KW-1185">Reference proteome</keyword>
<protein>
    <submittedName>
        <fullName evidence="2">Uncharacterized protein</fullName>
    </submittedName>
</protein>
<accession>A0A366HVX3</accession>
<feature type="transmembrane region" description="Helical" evidence="1">
    <location>
        <begin position="164"/>
        <end position="183"/>
    </location>
</feature>
<dbReference type="AlphaFoldDB" id="A0A366HVX3"/>
<reference evidence="2 3" key="1">
    <citation type="submission" date="2018-06" db="EMBL/GenBank/DDBJ databases">
        <title>Genomic Encyclopedia of Type Strains, Phase IV (KMG-IV): sequencing the most valuable type-strain genomes for metagenomic binning, comparative biology and taxonomic classification.</title>
        <authorList>
            <person name="Goeker M."/>
        </authorList>
    </citation>
    <scope>NUCLEOTIDE SEQUENCE [LARGE SCALE GENOMIC DNA]</scope>
    <source>
        <strain evidence="2 3">DSM 25532</strain>
    </source>
</reference>
<proteinExistence type="predicted"/>